<feature type="domain" description="LysM" evidence="2">
    <location>
        <begin position="435"/>
        <end position="478"/>
    </location>
</feature>
<dbReference type="FunFam" id="1.10.530.10:FF:000004">
    <property type="entry name" value="Membrane-bound lytic murein transglycosylase D"/>
    <property type="match status" value="1"/>
</dbReference>
<organism evidence="3 4">
    <name type="scientific">Stutzerimonas stutzeri</name>
    <name type="common">Pseudomonas stutzeri</name>
    <dbReference type="NCBI Taxonomy" id="316"/>
    <lineage>
        <taxon>Bacteria</taxon>
        <taxon>Pseudomonadati</taxon>
        <taxon>Pseudomonadota</taxon>
        <taxon>Gammaproteobacteria</taxon>
        <taxon>Pseudomonadales</taxon>
        <taxon>Pseudomonadaceae</taxon>
        <taxon>Stutzerimonas</taxon>
    </lineage>
</organism>
<dbReference type="Pfam" id="PF01476">
    <property type="entry name" value="LysM"/>
    <property type="match status" value="3"/>
</dbReference>
<dbReference type="InterPro" id="IPR008258">
    <property type="entry name" value="Transglycosylase_SLT_dom_1"/>
</dbReference>
<evidence type="ECO:0000256" key="1">
    <source>
        <dbReference type="ARBA" id="ARBA00007734"/>
    </source>
</evidence>
<dbReference type="GO" id="GO:0000270">
    <property type="term" value="P:peptidoglycan metabolic process"/>
    <property type="evidence" value="ECO:0007669"/>
    <property type="project" value="InterPro"/>
</dbReference>
<dbReference type="PANTHER" id="PTHR33734:SF22">
    <property type="entry name" value="MEMBRANE-BOUND LYTIC MUREIN TRANSGLYCOSYLASE D"/>
    <property type="match status" value="1"/>
</dbReference>
<dbReference type="GO" id="GO:0008932">
    <property type="term" value="F:lytic endotransglycosylase activity"/>
    <property type="evidence" value="ECO:0007669"/>
    <property type="project" value="TreeGrafter"/>
</dbReference>
<evidence type="ECO:0000313" key="4">
    <source>
        <dbReference type="Proteomes" id="UP000235925"/>
    </source>
</evidence>
<sequence>MRDEAREQTRRTVVPVAQEPIWLSDTSVITEHEDIWERIRGGYKLQDHLDANPRIEQQRLLFSSRPKSIEIVSERSSPFIHYIVERLEERDMPLELALLPIIESSYDPFAYSPAHAVGLWQFIPSTGRHFNLRQTSWYDGRRDITASTNAALRYLSYLHGLFNGDWLLALAAYNAGEGTVSRAIERNQKLGLPTDYWNLPLPRETRDYVPKLLALSQLIQAPEAYGINLNPIANEPYFEVVALKQRMDLSRVAKLADLDEDELYQLNPAFTRRVTLDGPQQLLVPLEKAEMLAANLALMKPQDLVDWQQYQVRAGDTLGVIANRHHLTVNIIRDVNRLKSDTLRIGQVLSIPTSSDAKASRELLHAVTRQPASTPRTYRVKTGDNLWDIAKAQRVSVRDLQRWNKLSGSQLKVGQALFLQGPATSTQARKSNSPTYYKVRKGDSLYEIAKRFNVQLTNLKIWNPKGTEVLRPGQLLTLYLPN</sequence>
<dbReference type="Pfam" id="PF01464">
    <property type="entry name" value="SLT"/>
    <property type="match status" value="1"/>
</dbReference>
<gene>
    <name evidence="3" type="ORF">CXK92_16335</name>
</gene>
<dbReference type="SMART" id="SM00257">
    <property type="entry name" value="LysM"/>
    <property type="match status" value="3"/>
</dbReference>
<dbReference type="AlphaFoldDB" id="A0A2N8S0L5"/>
<dbReference type="InterPro" id="IPR023346">
    <property type="entry name" value="Lysozyme-like_dom_sf"/>
</dbReference>
<dbReference type="InterPro" id="IPR000189">
    <property type="entry name" value="Transglyc_AS"/>
</dbReference>
<dbReference type="InterPro" id="IPR018392">
    <property type="entry name" value="LysM"/>
</dbReference>
<accession>A0A2N8S0L5</accession>
<dbReference type="PROSITE" id="PS51782">
    <property type="entry name" value="LYSM"/>
    <property type="match status" value="3"/>
</dbReference>
<dbReference type="CDD" id="cd16894">
    <property type="entry name" value="MltD-like"/>
    <property type="match status" value="1"/>
</dbReference>
<feature type="domain" description="LysM" evidence="2">
    <location>
        <begin position="308"/>
        <end position="351"/>
    </location>
</feature>
<comment type="caution">
    <text evidence="3">The sequence shown here is derived from an EMBL/GenBank/DDBJ whole genome shotgun (WGS) entry which is preliminary data.</text>
</comment>
<evidence type="ECO:0000259" key="2">
    <source>
        <dbReference type="PROSITE" id="PS51782"/>
    </source>
</evidence>
<dbReference type="PANTHER" id="PTHR33734">
    <property type="entry name" value="LYSM DOMAIN-CONTAINING GPI-ANCHORED PROTEIN 2"/>
    <property type="match status" value="1"/>
</dbReference>
<comment type="similarity">
    <text evidence="1">Belongs to the transglycosylase Slt family.</text>
</comment>
<feature type="domain" description="LysM" evidence="2">
    <location>
        <begin position="376"/>
        <end position="419"/>
    </location>
</feature>
<dbReference type="SUPFAM" id="SSF54106">
    <property type="entry name" value="LysM domain"/>
    <property type="match status" value="3"/>
</dbReference>
<dbReference type="OrthoDB" id="9815002at2"/>
<dbReference type="CDD" id="cd00118">
    <property type="entry name" value="LysM"/>
    <property type="match status" value="3"/>
</dbReference>
<dbReference type="Gene3D" id="1.10.530.10">
    <property type="match status" value="1"/>
</dbReference>
<evidence type="ECO:0000313" key="3">
    <source>
        <dbReference type="EMBL" id="PNF80178.1"/>
    </source>
</evidence>
<dbReference type="SUPFAM" id="SSF53955">
    <property type="entry name" value="Lysozyme-like"/>
    <property type="match status" value="1"/>
</dbReference>
<name>A0A2N8S0L5_STUST</name>
<dbReference type="EMBL" id="POUN01000004">
    <property type="protein sequence ID" value="PNF80178.1"/>
    <property type="molecule type" value="Genomic_DNA"/>
</dbReference>
<dbReference type="Gene3D" id="3.10.350.10">
    <property type="entry name" value="LysM domain"/>
    <property type="match status" value="3"/>
</dbReference>
<dbReference type="InterPro" id="IPR036779">
    <property type="entry name" value="LysM_dom_sf"/>
</dbReference>
<protein>
    <submittedName>
        <fullName evidence="3">Lytic transglycosylase</fullName>
    </submittedName>
</protein>
<dbReference type="Proteomes" id="UP000235925">
    <property type="component" value="Unassembled WGS sequence"/>
</dbReference>
<reference evidence="3 4" key="1">
    <citation type="submission" date="2018-01" db="EMBL/GenBank/DDBJ databases">
        <title>Denitrification phenotypes of diverse strains of Pseudomonas stutzeri.</title>
        <authorList>
            <person name="Milligan D.A."/>
            <person name="Bergaust L."/>
            <person name="Bakken L.R."/>
            <person name="Frostegard A."/>
        </authorList>
    </citation>
    <scope>NUCLEOTIDE SEQUENCE [LARGE SCALE GENOMIC DNA]</scope>
    <source>
        <strain evidence="3 4">KC</strain>
    </source>
</reference>
<dbReference type="PROSITE" id="PS00922">
    <property type="entry name" value="TRANSGLYCOSYLASE"/>
    <property type="match status" value="1"/>
</dbReference>
<dbReference type="GO" id="GO:0016020">
    <property type="term" value="C:membrane"/>
    <property type="evidence" value="ECO:0007669"/>
    <property type="project" value="InterPro"/>
</dbReference>
<proteinExistence type="inferred from homology"/>